<feature type="transmembrane region" description="Helical" evidence="6">
    <location>
        <begin position="21"/>
        <end position="39"/>
    </location>
</feature>
<evidence type="ECO:0000256" key="2">
    <source>
        <dbReference type="ARBA" id="ARBA00007349"/>
    </source>
</evidence>
<dbReference type="Pfam" id="PF00939">
    <property type="entry name" value="Na_sulph_symp"/>
    <property type="match status" value="1"/>
</dbReference>
<keyword evidence="3 6" id="KW-0812">Transmembrane</keyword>
<dbReference type="PANTHER" id="PTHR42826">
    <property type="entry name" value="DICARBOXYLATE TRANSPORTER 2.1, CHLOROPLASTIC"/>
    <property type="match status" value="1"/>
</dbReference>
<dbReference type="AlphaFoldDB" id="A0A0Q9YI39"/>
<dbReference type="GO" id="GO:0022857">
    <property type="term" value="F:transmembrane transporter activity"/>
    <property type="evidence" value="ECO:0007669"/>
    <property type="project" value="InterPro"/>
</dbReference>
<dbReference type="PATRIC" id="fig|1590042.3.peg.2419"/>
<evidence type="ECO:0000313" key="7">
    <source>
        <dbReference type="EMBL" id="KRG17394.1"/>
    </source>
</evidence>
<feature type="transmembrane region" description="Helical" evidence="6">
    <location>
        <begin position="368"/>
        <end position="388"/>
    </location>
</feature>
<reference evidence="8" key="3">
    <citation type="submission" date="2021-06" db="EMBL/GenBank/DDBJ databases">
        <title>Genomic Description and Analysis of Intracellular Bacteria, Candidatus Berkiella cookevillensis and Candidatus Berkiella aquae.</title>
        <authorList>
            <person name="Kidane D.T."/>
            <person name="Mehari Y.T."/>
            <person name="Rice F.C."/>
            <person name="Arivett B.A."/>
            <person name="Farone A.L."/>
            <person name="Berk S.G."/>
            <person name="Farone M.B."/>
        </authorList>
    </citation>
    <scope>NUCLEOTIDE SEQUENCE</scope>
    <source>
        <strain evidence="8">CC99</strain>
    </source>
</reference>
<reference evidence="7" key="1">
    <citation type="submission" date="2015-09" db="EMBL/GenBank/DDBJ databases">
        <title>Draft Genome Sequences of Two Novel Amoeba-resistant Intranuclear Bacteria, Candidatus Berkiella cookevillensis and Candidatus Berkiella aquae.</title>
        <authorList>
            <person name="Mehari Y.T."/>
            <person name="Arivett B.A."/>
            <person name="Farone A.L."/>
            <person name="Gunderson J.H."/>
            <person name="Farone M.B."/>
        </authorList>
    </citation>
    <scope>NUCLEOTIDE SEQUENCE [LARGE SCALE GENOMIC DNA]</scope>
    <source>
        <strain evidence="7">CC99</strain>
    </source>
</reference>
<keyword evidence="4 6" id="KW-1133">Transmembrane helix</keyword>
<proteinExistence type="inferred from homology"/>
<dbReference type="NCBIfam" id="TIGR00785">
    <property type="entry name" value="dass"/>
    <property type="match status" value="1"/>
</dbReference>
<feature type="transmembrane region" description="Helical" evidence="6">
    <location>
        <begin position="303"/>
        <end position="322"/>
    </location>
</feature>
<protein>
    <submittedName>
        <fullName evidence="8">Anion permease</fullName>
    </submittedName>
    <submittedName>
        <fullName evidence="7">Putative malate transporter YflS</fullName>
    </submittedName>
</protein>
<dbReference type="EMBL" id="LKHV01000017">
    <property type="protein sequence ID" value="KRG17394.1"/>
    <property type="molecule type" value="Genomic_DNA"/>
</dbReference>
<sequence length="480" mass="52893">MTNKHPVRTSTEDNENTLKPWTLLICVLIGLAFWFSPAPTGLNQAGWHVFGLFVTTIVSLILKPLPMGAVALIAIEIAVLTKIVTVKQAFGAFGSTVVWLVVFALFIAKGFNVTGLSKRIGYFFTALLGKKTLGLSYGLMLTDLILAPAIPSVTGRSAGIVYPILKDIATSYKSFPNSESSRDIGAFLTITAFHVTVITSAMFMTAMAANPLIASLTADQNITLTWGMWALAAIVPGIISLFVVPWFIYLIYPPKIKTTPNARIEALAKLKELGSMTKREWIMAFTAIVLLVLWMSSQYIDPAVAAMVGLSILLITGVLEWNSLVKIDSAWETFVWFCIIILLAGQLSEQGVLSWFTNNVQSQFRGLHWHYAFPLLCLIYFYSHYFFASSTAHVSAMYPAFLGLAIVLGTPVLLAVFVLIFFSNLFGGLTHYSLAPAPLLFGAGFVNIKDWWKIGFVVSVLNIIIWCGVGIPWWKFLGYW</sequence>
<accession>A0A0Q9YI39</accession>
<evidence type="ECO:0000256" key="5">
    <source>
        <dbReference type="ARBA" id="ARBA00023136"/>
    </source>
</evidence>
<dbReference type="STRING" id="437022.CC99x_02362"/>
<dbReference type="InterPro" id="IPR030676">
    <property type="entry name" value="CitT-rel"/>
</dbReference>
<keyword evidence="9" id="KW-1185">Reference proteome</keyword>
<comment type="subcellular location">
    <subcellularLocation>
        <location evidence="1">Membrane</location>
        <topology evidence="1">Multi-pass membrane protein</topology>
    </subcellularLocation>
</comment>
<gene>
    <name evidence="7" type="primary">yflS</name>
    <name evidence="8" type="ORF">CC99x_007555</name>
    <name evidence="7" type="ORF">CC99x_02362</name>
</gene>
<comment type="caution">
    <text evidence="7">The sequence shown here is derived from an EMBL/GenBank/DDBJ whole genome shotgun (WGS) entry which is preliminary data.</text>
</comment>
<dbReference type="EMBL" id="LKHV02000001">
    <property type="protein sequence ID" value="MCS5708758.1"/>
    <property type="molecule type" value="Genomic_DNA"/>
</dbReference>
<dbReference type="RefSeq" id="WP_077065490.1">
    <property type="nucleotide sequence ID" value="NZ_LKHV02000001.1"/>
</dbReference>
<dbReference type="Proteomes" id="UP000051494">
    <property type="component" value="Unassembled WGS sequence"/>
</dbReference>
<feature type="transmembrane region" description="Helical" evidence="6">
    <location>
        <begin position="281"/>
        <end position="297"/>
    </location>
</feature>
<feature type="transmembrane region" description="Helical" evidence="6">
    <location>
        <begin position="90"/>
        <end position="108"/>
    </location>
</feature>
<feature type="transmembrane region" description="Helical" evidence="6">
    <location>
        <begin position="400"/>
        <end position="423"/>
    </location>
</feature>
<evidence type="ECO:0000313" key="8">
    <source>
        <dbReference type="EMBL" id="MCS5708758.1"/>
    </source>
</evidence>
<feature type="transmembrane region" description="Helical" evidence="6">
    <location>
        <begin position="334"/>
        <end position="356"/>
    </location>
</feature>
<organism evidence="7">
    <name type="scientific">Candidatus Berkiella cookevillensis</name>
    <dbReference type="NCBI Taxonomy" id="437022"/>
    <lineage>
        <taxon>Bacteria</taxon>
        <taxon>Pseudomonadati</taxon>
        <taxon>Pseudomonadota</taxon>
        <taxon>Gammaproteobacteria</taxon>
        <taxon>Candidatus Berkiellales</taxon>
        <taxon>Candidatus Berkiellaceae</taxon>
        <taxon>Candidatus Berkiella</taxon>
    </lineage>
</organism>
<evidence type="ECO:0000256" key="6">
    <source>
        <dbReference type="SAM" id="Phobius"/>
    </source>
</evidence>
<keyword evidence="5 6" id="KW-0472">Membrane</keyword>
<name>A0A0Q9YI39_9GAMM</name>
<dbReference type="GO" id="GO:0016020">
    <property type="term" value="C:membrane"/>
    <property type="evidence" value="ECO:0007669"/>
    <property type="project" value="UniProtKB-SubCell"/>
</dbReference>
<evidence type="ECO:0000256" key="1">
    <source>
        <dbReference type="ARBA" id="ARBA00004141"/>
    </source>
</evidence>
<dbReference type="PIRSF" id="PIRSF002457">
    <property type="entry name" value="DASS"/>
    <property type="match status" value="1"/>
</dbReference>
<evidence type="ECO:0000256" key="3">
    <source>
        <dbReference type="ARBA" id="ARBA00022692"/>
    </source>
</evidence>
<dbReference type="InterPro" id="IPR001898">
    <property type="entry name" value="SLC13A/DASS"/>
</dbReference>
<evidence type="ECO:0000256" key="4">
    <source>
        <dbReference type="ARBA" id="ARBA00022989"/>
    </source>
</evidence>
<reference evidence="8" key="2">
    <citation type="journal article" date="2016" name="Genome Announc.">
        <title>Draft Genome Sequences of Two Novel Amoeba-Resistant Intranuclear Bacteria, 'Candidatus Berkiella cookevillensis' and 'Candidatus Berkiella aquae'.</title>
        <authorList>
            <person name="Mehari Y.T."/>
            <person name="Arivett B.A."/>
            <person name="Farone A.L."/>
            <person name="Gunderson J.H."/>
            <person name="Farone M.B."/>
        </authorList>
    </citation>
    <scope>NUCLEOTIDE SEQUENCE</scope>
    <source>
        <strain evidence="8">CC99</strain>
    </source>
</reference>
<feature type="transmembrane region" description="Helical" evidence="6">
    <location>
        <begin position="186"/>
        <end position="209"/>
    </location>
</feature>
<feature type="transmembrane region" description="Helical" evidence="6">
    <location>
        <begin position="229"/>
        <end position="252"/>
    </location>
</feature>
<feature type="transmembrane region" description="Helical" evidence="6">
    <location>
        <begin position="145"/>
        <end position="165"/>
    </location>
</feature>
<feature type="transmembrane region" description="Helical" evidence="6">
    <location>
        <begin position="429"/>
        <end position="448"/>
    </location>
</feature>
<comment type="similarity">
    <text evidence="2">Belongs to the SLC13A/DASS transporter (TC 2.A.47) family. DIT1 subfamily.</text>
</comment>
<dbReference type="OrthoDB" id="3170849at2"/>
<evidence type="ECO:0000313" key="9">
    <source>
        <dbReference type="Proteomes" id="UP000051494"/>
    </source>
</evidence>
<feature type="transmembrane region" description="Helical" evidence="6">
    <location>
        <begin position="455"/>
        <end position="474"/>
    </location>
</feature>